<dbReference type="EMBL" id="KZ679012">
    <property type="protein sequence ID" value="PSS16871.1"/>
    <property type="molecule type" value="Genomic_DNA"/>
</dbReference>
<dbReference type="SUPFAM" id="SSF54197">
    <property type="entry name" value="HIT-like"/>
    <property type="match status" value="1"/>
</dbReference>
<evidence type="ECO:0000313" key="3">
    <source>
        <dbReference type="EMBL" id="PSS16871.1"/>
    </source>
</evidence>
<dbReference type="OrthoDB" id="10267950at2759"/>
<dbReference type="InterPro" id="IPR045759">
    <property type="entry name" value="Ap4A_phos1/2_N"/>
</dbReference>
<dbReference type="Pfam" id="PF19327">
    <property type="entry name" value="Ap4A_phos_N"/>
    <property type="match status" value="1"/>
</dbReference>
<dbReference type="Pfam" id="PF09830">
    <property type="entry name" value="ATP_transf"/>
    <property type="match status" value="1"/>
</dbReference>
<reference evidence="3 4" key="1">
    <citation type="journal article" date="2018" name="New Phytol.">
        <title>Comparative genomics and transcriptomics depict ericoid mycorrhizal fungi as versatile saprotrophs and plant mutualists.</title>
        <authorList>
            <person name="Martino E."/>
            <person name="Morin E."/>
            <person name="Grelet G.A."/>
            <person name="Kuo A."/>
            <person name="Kohler A."/>
            <person name="Daghino S."/>
            <person name="Barry K.W."/>
            <person name="Cichocki N."/>
            <person name="Clum A."/>
            <person name="Dockter R.B."/>
            <person name="Hainaut M."/>
            <person name="Kuo R.C."/>
            <person name="LaButti K."/>
            <person name="Lindahl B.D."/>
            <person name="Lindquist E.A."/>
            <person name="Lipzen A."/>
            <person name="Khouja H.R."/>
            <person name="Magnuson J."/>
            <person name="Murat C."/>
            <person name="Ohm R.A."/>
            <person name="Singer S.W."/>
            <person name="Spatafora J.W."/>
            <person name="Wang M."/>
            <person name="Veneault-Fourrey C."/>
            <person name="Henrissat B."/>
            <person name="Grigoriev I.V."/>
            <person name="Martin F.M."/>
            <person name="Perotto S."/>
        </authorList>
    </citation>
    <scope>NUCLEOTIDE SEQUENCE [LARGE SCALE GENOMIC DNA]</scope>
    <source>
        <strain evidence="3 4">ATCC 22711</strain>
    </source>
</reference>
<keyword evidence="4" id="KW-1185">Reference proteome</keyword>
<dbReference type="AlphaFoldDB" id="A0A2T3B0E6"/>
<evidence type="ECO:0000313" key="4">
    <source>
        <dbReference type="Proteomes" id="UP000241818"/>
    </source>
</evidence>
<evidence type="ECO:0000259" key="2">
    <source>
        <dbReference type="Pfam" id="PF19327"/>
    </source>
</evidence>
<dbReference type="GeneID" id="36573883"/>
<dbReference type="FunCoup" id="A0A2T3B0E6">
    <property type="interactions" value="188"/>
</dbReference>
<dbReference type="Proteomes" id="UP000241818">
    <property type="component" value="Unassembled WGS sequence"/>
</dbReference>
<feature type="domain" description="Ap4A phosphorylase 1/2 N-terminal" evidence="2">
    <location>
        <begin position="7"/>
        <end position="164"/>
    </location>
</feature>
<dbReference type="GO" id="GO:0009117">
    <property type="term" value="P:nucleotide metabolic process"/>
    <property type="evidence" value="ECO:0007669"/>
    <property type="project" value="InterPro"/>
</dbReference>
<dbReference type="InterPro" id="IPR043171">
    <property type="entry name" value="Ap4A_phos1/2-like"/>
</dbReference>
<dbReference type="RefSeq" id="XP_024720379.1">
    <property type="nucleotide sequence ID" value="XM_024865802.1"/>
</dbReference>
<dbReference type="PANTHER" id="PTHR38420">
    <property type="entry name" value="AP-4-A PHOSPHORYLASE II"/>
    <property type="match status" value="1"/>
</dbReference>
<dbReference type="GO" id="GO:0003877">
    <property type="term" value="F:ATP:ADP adenylyltransferase activity"/>
    <property type="evidence" value="ECO:0007669"/>
    <property type="project" value="InterPro"/>
</dbReference>
<dbReference type="GO" id="GO:0005524">
    <property type="term" value="F:ATP binding"/>
    <property type="evidence" value="ECO:0007669"/>
    <property type="project" value="InterPro"/>
</dbReference>
<dbReference type="InterPro" id="IPR019200">
    <property type="entry name" value="ATP_adenylylTrfase_C"/>
</dbReference>
<dbReference type="InterPro" id="IPR036265">
    <property type="entry name" value="HIT-like_sf"/>
</dbReference>
<sequence>MKSIRNLPSLVRDKFIAAQKGGDLTFYQTQVSILQCHGVPFQVRFSPALANKPKSNRPRAPKEKFFDPFADPAPGLLITDLPSHFLVLNKFPVIPDHFILATKEFKEQTHLLEEDDIGAAYECLKAYRENGEELFGFFNSGEHSGASQPHRHIQFLPVESMRSGMKTGEEWNVLADGLAKNPELPFAYFWSALPENPTSQQLHDIYRSLHDKAVRATDDSLHVSTAENDSPISYNLGFTDRSMVVCPRTLEGPMIKSSKGESIGPVSLNGTLLAGTLLVKSEAEWDTLHNDESKLSDVLGSIGISSIKSNARI</sequence>
<dbReference type="InterPro" id="IPR009163">
    <property type="entry name" value="Ap4A_phos1/2"/>
</dbReference>
<protein>
    <submittedName>
        <fullName evidence="3">Uncharacterized protein</fullName>
    </submittedName>
</protein>
<accession>A0A2T3B0E6</accession>
<name>A0A2T3B0E6_AMORE</name>
<organism evidence="3 4">
    <name type="scientific">Amorphotheca resinae ATCC 22711</name>
    <dbReference type="NCBI Taxonomy" id="857342"/>
    <lineage>
        <taxon>Eukaryota</taxon>
        <taxon>Fungi</taxon>
        <taxon>Dikarya</taxon>
        <taxon>Ascomycota</taxon>
        <taxon>Pezizomycotina</taxon>
        <taxon>Leotiomycetes</taxon>
        <taxon>Helotiales</taxon>
        <taxon>Amorphothecaceae</taxon>
        <taxon>Amorphotheca</taxon>
    </lineage>
</organism>
<dbReference type="Gene3D" id="3.30.428.70">
    <property type="match status" value="1"/>
</dbReference>
<dbReference type="PANTHER" id="PTHR38420:SF3">
    <property type="entry name" value="5',5'''-P-1,P-4-TETRAPHOSPHATE PHOSPHORYLASE 2"/>
    <property type="match status" value="1"/>
</dbReference>
<dbReference type="InParanoid" id="A0A2T3B0E6"/>
<dbReference type="STRING" id="857342.A0A2T3B0E6"/>
<proteinExistence type="predicted"/>
<gene>
    <name evidence="3" type="ORF">M430DRAFT_28595</name>
</gene>
<evidence type="ECO:0000259" key="1">
    <source>
        <dbReference type="Pfam" id="PF09830"/>
    </source>
</evidence>
<feature type="domain" description="ATP adenylyltransferase C-terminal" evidence="1">
    <location>
        <begin position="182"/>
        <end position="304"/>
    </location>
</feature>